<dbReference type="Proteomes" id="UP000220611">
    <property type="component" value="Unassembled WGS sequence"/>
</dbReference>
<evidence type="ECO:0000313" key="2">
    <source>
        <dbReference type="EMBL" id="EDO62998.1"/>
    </source>
</evidence>
<proteinExistence type="predicted"/>
<evidence type="ECO:0000313" key="4">
    <source>
        <dbReference type="Proteomes" id="UP000003490"/>
    </source>
</evidence>
<reference evidence="3 5" key="3">
    <citation type="submission" date="2017-07" db="EMBL/GenBank/DDBJ databases">
        <title>Prevalence of linear plasmids in Cutibacterium (Propionibacterium) acnes isolates obtained from prostatic tissue.</title>
        <authorList>
            <person name="Davidsson S."/>
            <person name="Carlsson J."/>
            <person name="Molling P."/>
            <person name="Andren O."/>
            <person name="Andersson S.-O."/>
            <person name="Brzuszkiewicz E."/>
            <person name="Poehlein A."/>
            <person name="Al-Zeer M."/>
            <person name="Brinkmann V."/>
            <person name="Scavenius C."/>
            <person name="Nazipi S."/>
            <person name="Soderquist B."/>
            <person name="Bruggemann H."/>
        </authorList>
    </citation>
    <scope>NUCLEOTIDE SEQUENCE [LARGE SCALE GENOMIC DNA]</scope>
    <source>
        <strain evidence="3 5">DSM 753</strain>
    </source>
</reference>
<dbReference type="Proteomes" id="UP000003490">
    <property type="component" value="Unassembled WGS sequence"/>
</dbReference>
<dbReference type="AlphaFoldDB" id="A7VNT8"/>
<dbReference type="EMBL" id="ABCB02000009">
    <property type="protein sequence ID" value="EDO62998.1"/>
    <property type="molecule type" value="Genomic_DNA"/>
</dbReference>
<evidence type="ECO:0000313" key="5">
    <source>
        <dbReference type="Proteomes" id="UP000220611"/>
    </source>
</evidence>
<dbReference type="HOGENOM" id="CLU_2205460_0_0_9"/>
<sequence length="107" mass="11321">MIPQLLSGGAATAPPFSSGKAGSAVPLFLFLSVSPANLPGLAHPAGASRIQTLYTAGSRPAFPGGAGPLFRLRRLLLRRVMTKAQAKSARLHWTKVVFNSLKEITKR</sequence>
<accession>A7VNT8</accession>
<name>A7VNT8_9FIRM</name>
<reference evidence="2 4" key="2">
    <citation type="submission" date="2007-08" db="EMBL/GenBank/DDBJ databases">
        <authorList>
            <person name="Fulton L."/>
            <person name="Clifton S."/>
            <person name="Fulton B."/>
            <person name="Xu J."/>
            <person name="Minx P."/>
            <person name="Pepin K.H."/>
            <person name="Johnson M."/>
            <person name="Thiruvilangam P."/>
            <person name="Bhonagiri V."/>
            <person name="Nash W.E."/>
            <person name="Wang C."/>
            <person name="Mardis E.R."/>
            <person name="Wilson R.K."/>
        </authorList>
    </citation>
    <scope>NUCLEOTIDE SEQUENCE [LARGE SCALE GENOMIC DNA]</scope>
    <source>
        <strain evidence="2 4">DSM 753</strain>
    </source>
</reference>
<protein>
    <submittedName>
        <fullName evidence="2">Uncharacterized protein</fullName>
    </submittedName>
</protein>
<feature type="region of interest" description="Disordered" evidence="1">
    <location>
        <begin position="1"/>
        <end position="20"/>
    </location>
</feature>
<comment type="caution">
    <text evidence="2">The sequence shown here is derived from an EMBL/GenBank/DDBJ whole genome shotgun (WGS) entry which is preliminary data.</text>
</comment>
<evidence type="ECO:0000256" key="1">
    <source>
        <dbReference type="SAM" id="MobiDB-lite"/>
    </source>
</evidence>
<dbReference type="EMBL" id="NOXF01000008">
    <property type="protein sequence ID" value="PEQ24056.1"/>
    <property type="molecule type" value="Genomic_DNA"/>
</dbReference>
<reference evidence="2 4" key="1">
    <citation type="submission" date="2007-08" db="EMBL/GenBank/DDBJ databases">
        <title>Draft genome sequence of Clostridium leptum (DSM 753).</title>
        <authorList>
            <person name="Sudarsanam P."/>
            <person name="Ley R."/>
            <person name="Guruge J."/>
            <person name="Turnbaugh P.J."/>
            <person name="Mahowald M."/>
            <person name="Liep D."/>
            <person name="Gordon J."/>
        </authorList>
    </citation>
    <scope>NUCLEOTIDE SEQUENCE [LARGE SCALE GENOMIC DNA]</scope>
    <source>
        <strain evidence="2 4">DSM 753</strain>
    </source>
</reference>
<organism evidence="2 4">
    <name type="scientific">[Clostridium] leptum DSM 753</name>
    <dbReference type="NCBI Taxonomy" id="428125"/>
    <lineage>
        <taxon>Bacteria</taxon>
        <taxon>Bacillati</taxon>
        <taxon>Bacillota</taxon>
        <taxon>Clostridia</taxon>
        <taxon>Eubacteriales</taxon>
        <taxon>Oscillospiraceae</taxon>
        <taxon>Oscillospiraceae incertae sedis</taxon>
    </lineage>
</organism>
<evidence type="ECO:0000313" key="3">
    <source>
        <dbReference type="EMBL" id="PEQ24056.1"/>
    </source>
</evidence>
<keyword evidence="5" id="KW-1185">Reference proteome</keyword>
<gene>
    <name evidence="3" type="ORF">CH238_10505</name>
    <name evidence="2" type="ORF">CLOLEP_00214</name>
</gene>